<evidence type="ECO:0000256" key="1">
    <source>
        <dbReference type="SAM" id="Coils"/>
    </source>
</evidence>
<name>A0ABD1ICA3_SALDI</name>
<protein>
    <submittedName>
        <fullName evidence="3">Uncharacterized protein</fullName>
    </submittedName>
</protein>
<reference evidence="3 4" key="1">
    <citation type="submission" date="2024-06" db="EMBL/GenBank/DDBJ databases">
        <title>A chromosome level genome sequence of Diviner's sage (Salvia divinorum).</title>
        <authorList>
            <person name="Ford S.A."/>
            <person name="Ro D.-K."/>
            <person name="Ness R.W."/>
            <person name="Phillips M.A."/>
        </authorList>
    </citation>
    <scope>NUCLEOTIDE SEQUENCE [LARGE SCALE GENOMIC DNA]</scope>
    <source>
        <strain evidence="3">SAF-2024a</strain>
        <tissue evidence="3">Leaf</tissue>
    </source>
</reference>
<evidence type="ECO:0000313" key="3">
    <source>
        <dbReference type="EMBL" id="KAL1566127.1"/>
    </source>
</evidence>
<keyword evidence="1" id="KW-0175">Coiled coil</keyword>
<dbReference type="AlphaFoldDB" id="A0ABD1ICA3"/>
<evidence type="ECO:0000256" key="2">
    <source>
        <dbReference type="SAM" id="MobiDB-lite"/>
    </source>
</evidence>
<comment type="caution">
    <text evidence="3">The sequence shown here is derived from an EMBL/GenBank/DDBJ whole genome shotgun (WGS) entry which is preliminary data.</text>
</comment>
<evidence type="ECO:0000313" key="4">
    <source>
        <dbReference type="Proteomes" id="UP001567538"/>
    </source>
</evidence>
<accession>A0ABD1ICA3</accession>
<keyword evidence="4" id="KW-1185">Reference proteome</keyword>
<sequence length="337" mass="36667">MLKQRRGGVMAMTMMMEDIAMPARARKRGCSSSSPSSFSSSRIHHYRLKQRAIVAGLTRAGVAGPKSVAPVPTATLRSGAESPKYSPSGRPGRAVSARHLAAALWEMTEIPSPGLSGSKAAVLERQKMRSGRGSSASLPPHSGSPTFSEVDRSGIAIGRRKPSTSRRHTSAEFDSISNASFLETGLEDVSNALTTSKQLLKIITRIWAHQADQPSSTMPVASALHAELERARTQVNRLVHEQRTGRDEAQQTVVEAAVASVAGELEAERRLRRRLEGLNKRLGKELSEIKSAFVKAVRELESERRARETTERLCRELARNPVSARVSSARSSLTGEW</sequence>
<feature type="coiled-coil region" evidence="1">
    <location>
        <begin position="265"/>
        <end position="320"/>
    </location>
</feature>
<organism evidence="3 4">
    <name type="scientific">Salvia divinorum</name>
    <name type="common">Maria pastora</name>
    <name type="synonym">Diviner's sage</name>
    <dbReference type="NCBI Taxonomy" id="28513"/>
    <lineage>
        <taxon>Eukaryota</taxon>
        <taxon>Viridiplantae</taxon>
        <taxon>Streptophyta</taxon>
        <taxon>Embryophyta</taxon>
        <taxon>Tracheophyta</taxon>
        <taxon>Spermatophyta</taxon>
        <taxon>Magnoliopsida</taxon>
        <taxon>eudicotyledons</taxon>
        <taxon>Gunneridae</taxon>
        <taxon>Pentapetalae</taxon>
        <taxon>asterids</taxon>
        <taxon>lamiids</taxon>
        <taxon>Lamiales</taxon>
        <taxon>Lamiaceae</taxon>
        <taxon>Nepetoideae</taxon>
        <taxon>Mentheae</taxon>
        <taxon>Salviinae</taxon>
        <taxon>Salvia</taxon>
        <taxon>Salvia subgen. Calosphace</taxon>
    </lineage>
</organism>
<feature type="region of interest" description="Disordered" evidence="2">
    <location>
        <begin position="72"/>
        <end position="93"/>
    </location>
</feature>
<dbReference type="InterPro" id="IPR043424">
    <property type="entry name" value="BLT-like"/>
</dbReference>
<dbReference type="PANTHER" id="PTHR31071:SF7">
    <property type="entry name" value="OS04G0382800 PROTEIN"/>
    <property type="match status" value="1"/>
</dbReference>
<feature type="region of interest" description="Disordered" evidence="2">
    <location>
        <begin position="125"/>
        <end position="150"/>
    </location>
</feature>
<proteinExistence type="predicted"/>
<dbReference type="PANTHER" id="PTHR31071">
    <property type="entry name" value="GB|AAF24581.1"/>
    <property type="match status" value="1"/>
</dbReference>
<dbReference type="EMBL" id="JBEAFC010000002">
    <property type="protein sequence ID" value="KAL1566127.1"/>
    <property type="molecule type" value="Genomic_DNA"/>
</dbReference>
<feature type="compositionally biased region" description="Polar residues" evidence="2">
    <location>
        <begin position="132"/>
        <end position="147"/>
    </location>
</feature>
<dbReference type="Proteomes" id="UP001567538">
    <property type="component" value="Unassembled WGS sequence"/>
</dbReference>
<gene>
    <name evidence="3" type="ORF">AAHA92_01768</name>
</gene>